<evidence type="ECO:0000256" key="6">
    <source>
        <dbReference type="PIRSR" id="PIRSR000806-1"/>
    </source>
</evidence>
<dbReference type="InterPro" id="IPR016267">
    <property type="entry name" value="UDPGP_trans"/>
</dbReference>
<evidence type="ECO:0000256" key="3">
    <source>
        <dbReference type="ARBA" id="ARBA00022679"/>
    </source>
</evidence>
<dbReference type="PIRSF" id="PIRSF000806">
    <property type="entry name" value="UDPGP"/>
    <property type="match status" value="1"/>
</dbReference>
<dbReference type="Gene3D" id="2.160.10.10">
    <property type="entry name" value="Hexapeptide repeat proteins"/>
    <property type="match status" value="1"/>
</dbReference>
<sequence length="484" mass="53318">MGALLSVFGCNGEEELTSNPVFEEKWPLFEKKMMEAGLNEAAMNAFKYNFQVLTSGKDLTIPESSISAVSRLPKYSDLKQENAALLQSTVMVKLNGGLGTGMGLDKAKSLLPLKGKNTFLDFIAQQVVYMRKKFNVELAFILMNSFATSSDTIAHLKKYKGLASPTLPLEFVQNKAPKVLKADLTPAVWPHKRDHEWCPPGHGDLYPALLGSGMLKQLQEEGFKYMFVSNSDNLGATMDLKLLTWFANSGAPFAMEVADRTEADKKGGHLARSNKTGGLLLRESAQCPEADEKAFQNVSKHKFFNTNNLWINIQELQASFEKFGGALPLPVISNEKTVDPRDKKSPAVLQLETAMGAAIECFPGAQAILIPRTRFAPVKTTADMLALMSDAYDVTEDFRMELKPERNGIPPNIKLDGCYKFVDDMMALVKNGPPSLIKCTKLTIEGKMVFDKNVVFEGEVKVVNSGDSSKKLKTGTYTNTTVEL</sequence>
<evidence type="ECO:0000313" key="9">
    <source>
        <dbReference type="Proteomes" id="UP001515480"/>
    </source>
</evidence>
<evidence type="ECO:0000256" key="4">
    <source>
        <dbReference type="ARBA" id="ARBA00022695"/>
    </source>
</evidence>
<dbReference type="PANTHER" id="PTHR43511">
    <property type="match status" value="1"/>
</dbReference>
<evidence type="ECO:0000256" key="1">
    <source>
        <dbReference type="ARBA" id="ARBA00010401"/>
    </source>
</evidence>
<dbReference type="AlphaFoldDB" id="A0AB34IXM8"/>
<protein>
    <recommendedName>
        <fullName evidence="2 5">UTP--glucose-1-phosphate uridylyltransferase</fullName>
        <ecNumber evidence="2 5">2.7.7.9</ecNumber>
    </recommendedName>
</protein>
<feature type="binding site" evidence="7">
    <location>
        <position position="173"/>
    </location>
    <ligand>
        <name>UTP</name>
        <dbReference type="ChEBI" id="CHEBI:46398"/>
    </ligand>
</feature>
<dbReference type="SUPFAM" id="SSF53448">
    <property type="entry name" value="Nucleotide-diphospho-sugar transferases"/>
    <property type="match status" value="1"/>
</dbReference>
<evidence type="ECO:0000256" key="2">
    <source>
        <dbReference type="ARBA" id="ARBA00012415"/>
    </source>
</evidence>
<proteinExistence type="inferred from homology"/>
<feature type="binding site" evidence="7">
    <location>
        <position position="379"/>
    </location>
    <ligand>
        <name>UTP</name>
        <dbReference type="ChEBI" id="CHEBI:46398"/>
    </ligand>
</feature>
<organism evidence="8 9">
    <name type="scientific">Prymnesium parvum</name>
    <name type="common">Toxic golden alga</name>
    <dbReference type="NCBI Taxonomy" id="97485"/>
    <lineage>
        <taxon>Eukaryota</taxon>
        <taxon>Haptista</taxon>
        <taxon>Haptophyta</taxon>
        <taxon>Prymnesiophyceae</taxon>
        <taxon>Prymnesiales</taxon>
        <taxon>Prymnesiaceae</taxon>
        <taxon>Prymnesium</taxon>
    </lineage>
</organism>
<name>A0AB34IXM8_PRYPA</name>
<evidence type="ECO:0000256" key="7">
    <source>
        <dbReference type="PIRSR" id="PIRSR000806-2"/>
    </source>
</evidence>
<evidence type="ECO:0000256" key="5">
    <source>
        <dbReference type="PIRNR" id="PIRNR000806"/>
    </source>
</evidence>
<comment type="caution">
    <text evidence="8">The sequence shown here is derived from an EMBL/GenBank/DDBJ whole genome shotgun (WGS) entry which is preliminary data.</text>
</comment>
<feature type="binding site" evidence="7">
    <location>
        <position position="232"/>
    </location>
    <ligand>
        <name>UTP</name>
        <dbReference type="ChEBI" id="CHEBI:46398"/>
    </ligand>
</feature>
<dbReference type="Proteomes" id="UP001515480">
    <property type="component" value="Unassembled WGS sequence"/>
</dbReference>
<dbReference type="Gene3D" id="3.90.550.10">
    <property type="entry name" value="Spore Coat Polysaccharide Biosynthesis Protein SpsA, Chain A"/>
    <property type="match status" value="1"/>
</dbReference>
<dbReference type="InterPro" id="IPR002618">
    <property type="entry name" value="UDPGP_fam"/>
</dbReference>
<dbReference type="EC" id="2.7.7.9" evidence="2 5"/>
<feature type="binding site" evidence="7">
    <location>
        <position position="201"/>
    </location>
    <ligand>
        <name>UTP</name>
        <dbReference type="ChEBI" id="CHEBI:46398"/>
    </ligand>
</feature>
<dbReference type="GO" id="GO:0003983">
    <property type="term" value="F:UTP:glucose-1-phosphate uridylyltransferase activity"/>
    <property type="evidence" value="ECO:0007669"/>
    <property type="project" value="UniProtKB-EC"/>
</dbReference>
<feature type="binding site" evidence="6">
    <location>
        <position position="202"/>
    </location>
    <ligand>
        <name>substrate</name>
    </ligand>
</feature>
<dbReference type="GO" id="GO:0006011">
    <property type="term" value="P:UDP-alpha-D-glucose metabolic process"/>
    <property type="evidence" value="ECO:0007669"/>
    <property type="project" value="UniProtKB-UniRule"/>
</dbReference>
<keyword evidence="9" id="KW-1185">Reference proteome</keyword>
<keyword evidence="3 5" id="KW-0808">Transferase</keyword>
<accession>A0AB34IXM8</accession>
<dbReference type="Pfam" id="PF01704">
    <property type="entry name" value="UDPGP"/>
    <property type="match status" value="1"/>
</dbReference>
<reference evidence="8 9" key="1">
    <citation type="journal article" date="2024" name="Science">
        <title>Giant polyketide synthase enzymes in the biosynthesis of giant marine polyether toxins.</title>
        <authorList>
            <person name="Fallon T.R."/>
            <person name="Shende V.V."/>
            <person name="Wierzbicki I.H."/>
            <person name="Pendleton A.L."/>
            <person name="Watervoot N.F."/>
            <person name="Auber R.P."/>
            <person name="Gonzalez D.J."/>
            <person name="Wisecaver J.H."/>
            <person name="Moore B.S."/>
        </authorList>
    </citation>
    <scope>NUCLEOTIDE SEQUENCE [LARGE SCALE GENOMIC DNA]</scope>
    <source>
        <strain evidence="8 9">12B1</strain>
    </source>
</reference>
<keyword evidence="4 5" id="KW-0548">Nucleotidyltransferase</keyword>
<dbReference type="EMBL" id="JBGBPQ010000017">
    <property type="protein sequence ID" value="KAL1508104.1"/>
    <property type="molecule type" value="Genomic_DNA"/>
</dbReference>
<comment type="catalytic activity">
    <reaction evidence="5">
        <text>alpha-D-glucose 1-phosphate + UTP + H(+) = UDP-alpha-D-glucose + diphosphate</text>
        <dbReference type="Rhea" id="RHEA:19889"/>
        <dbReference type="ChEBI" id="CHEBI:15378"/>
        <dbReference type="ChEBI" id="CHEBI:33019"/>
        <dbReference type="ChEBI" id="CHEBI:46398"/>
        <dbReference type="ChEBI" id="CHEBI:58601"/>
        <dbReference type="ChEBI" id="CHEBI:58885"/>
        <dbReference type="EC" id="2.7.7.9"/>
    </reaction>
</comment>
<comment type="similarity">
    <text evidence="1 5">Belongs to the UDPGP type 1 family.</text>
</comment>
<dbReference type="InterPro" id="IPR029044">
    <property type="entry name" value="Nucleotide-diphossugar_trans"/>
</dbReference>
<evidence type="ECO:0000313" key="8">
    <source>
        <dbReference type="EMBL" id="KAL1508104.1"/>
    </source>
</evidence>
<feature type="binding site" evidence="7">
    <location>
        <position position="108"/>
    </location>
    <ligand>
        <name>UTP</name>
        <dbReference type="ChEBI" id="CHEBI:46398"/>
    </ligand>
</feature>
<gene>
    <name evidence="8" type="ORF">AB1Y20_007697</name>
</gene>